<name>A0AAE0FVL1_9CHLO</name>
<dbReference type="CDD" id="cd04301">
    <property type="entry name" value="NAT_SF"/>
    <property type="match status" value="1"/>
</dbReference>
<organism evidence="4 5">
    <name type="scientific">Cymbomonas tetramitiformis</name>
    <dbReference type="NCBI Taxonomy" id="36881"/>
    <lineage>
        <taxon>Eukaryota</taxon>
        <taxon>Viridiplantae</taxon>
        <taxon>Chlorophyta</taxon>
        <taxon>Pyramimonadophyceae</taxon>
        <taxon>Pyramimonadales</taxon>
        <taxon>Pyramimonadaceae</taxon>
        <taxon>Cymbomonas</taxon>
    </lineage>
</organism>
<feature type="domain" description="N-acetyltransferase" evidence="3">
    <location>
        <begin position="1"/>
        <end position="113"/>
    </location>
</feature>
<protein>
    <recommendedName>
        <fullName evidence="3">N-acetyltransferase domain-containing protein</fullName>
    </recommendedName>
</protein>
<dbReference type="InterPro" id="IPR000182">
    <property type="entry name" value="GNAT_dom"/>
</dbReference>
<dbReference type="PANTHER" id="PTHR43420">
    <property type="entry name" value="ACETYLTRANSFERASE"/>
    <property type="match status" value="1"/>
</dbReference>
<dbReference type="Proteomes" id="UP001190700">
    <property type="component" value="Unassembled WGS sequence"/>
</dbReference>
<evidence type="ECO:0000256" key="2">
    <source>
        <dbReference type="ARBA" id="ARBA00023315"/>
    </source>
</evidence>
<evidence type="ECO:0000259" key="3">
    <source>
        <dbReference type="PROSITE" id="PS51186"/>
    </source>
</evidence>
<dbReference type="InterPro" id="IPR016181">
    <property type="entry name" value="Acyl_CoA_acyltransferase"/>
</dbReference>
<dbReference type="GO" id="GO:0016747">
    <property type="term" value="F:acyltransferase activity, transferring groups other than amino-acyl groups"/>
    <property type="evidence" value="ECO:0007669"/>
    <property type="project" value="InterPro"/>
</dbReference>
<dbReference type="AlphaFoldDB" id="A0AAE0FVL1"/>
<dbReference type="Gene3D" id="3.40.630.30">
    <property type="match status" value="1"/>
</dbReference>
<proteinExistence type="predicted"/>
<dbReference type="PANTHER" id="PTHR43420:SF47">
    <property type="entry name" value="N-ACETYLTRANSFERASE DOMAIN-CONTAINING PROTEIN"/>
    <property type="match status" value="1"/>
</dbReference>
<dbReference type="EMBL" id="LGRX02012945">
    <property type="protein sequence ID" value="KAK3266608.1"/>
    <property type="molecule type" value="Genomic_DNA"/>
</dbReference>
<keyword evidence="2" id="KW-0012">Acyltransferase</keyword>
<dbReference type="Pfam" id="PF00583">
    <property type="entry name" value="Acetyltransf_1"/>
    <property type="match status" value="1"/>
</dbReference>
<dbReference type="PROSITE" id="PS51186">
    <property type="entry name" value="GNAT"/>
    <property type="match status" value="1"/>
</dbReference>
<reference evidence="4 5" key="1">
    <citation type="journal article" date="2015" name="Genome Biol. Evol.">
        <title>Comparative Genomics of a Bacterivorous Green Alga Reveals Evolutionary Causalities and Consequences of Phago-Mixotrophic Mode of Nutrition.</title>
        <authorList>
            <person name="Burns J.A."/>
            <person name="Paasch A."/>
            <person name="Narechania A."/>
            <person name="Kim E."/>
        </authorList>
    </citation>
    <scope>NUCLEOTIDE SEQUENCE [LARGE SCALE GENOMIC DNA]</scope>
    <source>
        <strain evidence="4 5">PLY_AMNH</strain>
    </source>
</reference>
<sequence>MCFGCRPSGLANAHPPVLDDGTTDDTDTRGRCWPYMANLAVQSDMRRQGLGRLLIDAAEQVATSWGYSELVLKVEDDNAAALELYESMGYEEVGRDEHAMTLHGDAIFGSTVQVTIRILRKTLVELEKNHYIEE</sequence>
<comment type="caution">
    <text evidence="4">The sequence shown here is derived from an EMBL/GenBank/DDBJ whole genome shotgun (WGS) entry which is preliminary data.</text>
</comment>
<dbReference type="InterPro" id="IPR050680">
    <property type="entry name" value="YpeA/RimI_acetyltransf"/>
</dbReference>
<evidence type="ECO:0000313" key="5">
    <source>
        <dbReference type="Proteomes" id="UP001190700"/>
    </source>
</evidence>
<accession>A0AAE0FVL1</accession>
<evidence type="ECO:0000313" key="4">
    <source>
        <dbReference type="EMBL" id="KAK3266608.1"/>
    </source>
</evidence>
<dbReference type="SUPFAM" id="SSF55729">
    <property type="entry name" value="Acyl-CoA N-acyltransferases (Nat)"/>
    <property type="match status" value="1"/>
</dbReference>
<evidence type="ECO:0000256" key="1">
    <source>
        <dbReference type="ARBA" id="ARBA00022679"/>
    </source>
</evidence>
<gene>
    <name evidence="4" type="ORF">CYMTET_24782</name>
</gene>
<keyword evidence="5" id="KW-1185">Reference proteome</keyword>
<keyword evidence="1" id="KW-0808">Transferase</keyword>